<dbReference type="InterPro" id="IPR036291">
    <property type="entry name" value="NAD(P)-bd_dom_sf"/>
</dbReference>
<dbReference type="EMBL" id="JAUSQM010000001">
    <property type="protein sequence ID" value="MDP9823638.1"/>
    <property type="molecule type" value="Genomic_DNA"/>
</dbReference>
<comment type="caution">
    <text evidence="3">The sequence shown here is derived from an EMBL/GenBank/DDBJ whole genome shotgun (WGS) entry which is preliminary data.</text>
</comment>
<gene>
    <name evidence="3" type="ORF">J2S59_003447</name>
</gene>
<dbReference type="Gene3D" id="3.40.50.720">
    <property type="entry name" value="NAD(P)-binding Rossmann-like Domain"/>
    <property type="match status" value="1"/>
</dbReference>
<accession>A0ABT9NTC2</accession>
<reference evidence="3 4" key="1">
    <citation type="submission" date="2023-07" db="EMBL/GenBank/DDBJ databases">
        <title>Sequencing the genomes of 1000 actinobacteria strains.</title>
        <authorList>
            <person name="Klenk H.-P."/>
        </authorList>
    </citation>
    <scope>NUCLEOTIDE SEQUENCE [LARGE SCALE GENOMIC DNA]</scope>
    <source>
        <strain evidence="3 4">GD13</strain>
    </source>
</reference>
<organism evidence="3 4">
    <name type="scientific">Nocardioides massiliensis</name>
    <dbReference type="NCBI Taxonomy" id="1325935"/>
    <lineage>
        <taxon>Bacteria</taxon>
        <taxon>Bacillati</taxon>
        <taxon>Actinomycetota</taxon>
        <taxon>Actinomycetes</taxon>
        <taxon>Propionibacteriales</taxon>
        <taxon>Nocardioidaceae</taxon>
        <taxon>Nocardioides</taxon>
    </lineage>
</organism>
<dbReference type="PANTHER" id="PTHR42760:SF135">
    <property type="entry name" value="BLL7886 PROTEIN"/>
    <property type="match status" value="1"/>
</dbReference>
<evidence type="ECO:0000256" key="1">
    <source>
        <dbReference type="ARBA" id="ARBA00006484"/>
    </source>
</evidence>
<dbReference type="CDD" id="cd05233">
    <property type="entry name" value="SDR_c"/>
    <property type="match status" value="1"/>
</dbReference>
<evidence type="ECO:0000313" key="3">
    <source>
        <dbReference type="EMBL" id="MDP9823638.1"/>
    </source>
</evidence>
<protein>
    <submittedName>
        <fullName evidence="3">NAD(P)-dependent dehydrogenase (Short-subunit alcohol dehydrogenase family)</fullName>
    </submittedName>
</protein>
<dbReference type="Pfam" id="PF00106">
    <property type="entry name" value="adh_short"/>
    <property type="match status" value="1"/>
</dbReference>
<name>A0ABT9NTC2_9ACTN</name>
<dbReference type="PANTHER" id="PTHR42760">
    <property type="entry name" value="SHORT-CHAIN DEHYDROGENASES/REDUCTASES FAMILY MEMBER"/>
    <property type="match status" value="1"/>
</dbReference>
<dbReference type="RefSeq" id="WP_220138375.1">
    <property type="nucleotide sequence ID" value="NZ_CCXJ01000189.1"/>
</dbReference>
<evidence type="ECO:0000256" key="2">
    <source>
        <dbReference type="RuleBase" id="RU000363"/>
    </source>
</evidence>
<comment type="similarity">
    <text evidence="1 2">Belongs to the short-chain dehydrogenases/reductases (SDR) family.</text>
</comment>
<keyword evidence="4" id="KW-1185">Reference proteome</keyword>
<dbReference type="PRINTS" id="PR00081">
    <property type="entry name" value="GDHRDH"/>
</dbReference>
<dbReference type="PRINTS" id="PR00080">
    <property type="entry name" value="SDRFAMILY"/>
</dbReference>
<dbReference type="Proteomes" id="UP001240447">
    <property type="component" value="Unassembled WGS sequence"/>
</dbReference>
<dbReference type="SUPFAM" id="SSF51735">
    <property type="entry name" value="NAD(P)-binding Rossmann-fold domains"/>
    <property type="match status" value="1"/>
</dbReference>
<dbReference type="InterPro" id="IPR002347">
    <property type="entry name" value="SDR_fam"/>
</dbReference>
<proteinExistence type="inferred from homology"/>
<sequence>MTNVVMPDEGASIPAKEEQTKMLDRAFREWGSELSGRVAVVTGGARGLGRTIAECLMRSGAKVVAVDKSWEGADAFRQELEAKNGLAVTVDITDDAALDTAYELVMAQFGTVDILINNAALVSETLFYPTGHRNTLDTTDEDWQKMFDVNLFGALKVIRRFIAPMRANGRGSILNVVSSGVLSVSSGGAFYGLRPWTVEMPYQATKAALTALTFYLAEEVRTEGIAVNALMPGHTRTSWFDDTARAFNDIDVVYFMRPAVAEHVLPCTLFLASQNAAGATGRLYYVPEWNYDYGYGDYSAWLDHELPADMEEGYARLEAAMPTYERSGVPHLPFDAQGALYAAAMANMGSREGWAGGSAQ</sequence>
<evidence type="ECO:0000313" key="4">
    <source>
        <dbReference type="Proteomes" id="UP001240447"/>
    </source>
</evidence>